<feature type="domain" description="Lipopolysaccharide assembly protein A" evidence="7">
    <location>
        <begin position="2"/>
        <end position="60"/>
    </location>
</feature>
<dbReference type="Proteomes" id="UP000095185">
    <property type="component" value="Chromosome"/>
</dbReference>
<name>A0A1D8CZX6_CHLLM</name>
<evidence type="ECO:0000256" key="2">
    <source>
        <dbReference type="ARBA" id="ARBA00022692"/>
    </source>
</evidence>
<dbReference type="GO" id="GO:0005886">
    <property type="term" value="C:plasma membrane"/>
    <property type="evidence" value="ECO:0007669"/>
    <property type="project" value="InterPro"/>
</dbReference>
<dbReference type="STRING" id="274537.BIU88_05730"/>
<dbReference type="Pfam" id="PF06305">
    <property type="entry name" value="LapA_dom"/>
    <property type="match status" value="1"/>
</dbReference>
<dbReference type="InterPro" id="IPR010445">
    <property type="entry name" value="LapA_dom"/>
</dbReference>
<evidence type="ECO:0000313" key="8">
    <source>
        <dbReference type="EMBL" id="AOS83691.1"/>
    </source>
</evidence>
<keyword evidence="1" id="KW-1003">Cell membrane</keyword>
<keyword evidence="4 6" id="KW-0472">Membrane</keyword>
<evidence type="ECO:0000259" key="7">
    <source>
        <dbReference type="Pfam" id="PF06305"/>
    </source>
</evidence>
<organism evidence="8 9">
    <name type="scientific">Chlorobaculum limnaeum</name>
    <dbReference type="NCBI Taxonomy" id="274537"/>
    <lineage>
        <taxon>Bacteria</taxon>
        <taxon>Pseudomonadati</taxon>
        <taxon>Chlorobiota</taxon>
        <taxon>Chlorobiia</taxon>
        <taxon>Chlorobiales</taxon>
        <taxon>Chlorobiaceae</taxon>
        <taxon>Chlorobaculum</taxon>
    </lineage>
</organism>
<feature type="region of interest" description="Disordered" evidence="5">
    <location>
        <begin position="71"/>
        <end position="99"/>
    </location>
</feature>
<protein>
    <recommendedName>
        <fullName evidence="7">Lipopolysaccharide assembly protein A domain-containing protein</fullName>
    </recommendedName>
</protein>
<reference evidence="8" key="1">
    <citation type="submission" date="2016-09" db="EMBL/GenBank/DDBJ databases">
        <title>Genome sequence of Chlorobaculum limnaeum.</title>
        <authorList>
            <person name="Liu Z."/>
            <person name="Tank M."/>
            <person name="Bryant D.A."/>
        </authorList>
    </citation>
    <scope>NUCLEOTIDE SEQUENCE [LARGE SCALE GENOMIC DNA]</scope>
    <source>
        <strain evidence="8">DSM 1677</strain>
    </source>
</reference>
<dbReference type="EMBL" id="CP017305">
    <property type="protein sequence ID" value="AOS83691.1"/>
    <property type="molecule type" value="Genomic_DNA"/>
</dbReference>
<keyword evidence="9" id="KW-1185">Reference proteome</keyword>
<dbReference type="KEGG" id="clz:BIU88_05730"/>
<evidence type="ECO:0000256" key="1">
    <source>
        <dbReference type="ARBA" id="ARBA00022475"/>
    </source>
</evidence>
<proteinExistence type="predicted"/>
<feature type="compositionally biased region" description="Basic and acidic residues" evidence="5">
    <location>
        <begin position="89"/>
        <end position="99"/>
    </location>
</feature>
<keyword evidence="3 6" id="KW-1133">Transmembrane helix</keyword>
<evidence type="ECO:0000256" key="6">
    <source>
        <dbReference type="SAM" id="Phobius"/>
    </source>
</evidence>
<evidence type="ECO:0000256" key="3">
    <source>
        <dbReference type="ARBA" id="ARBA00022989"/>
    </source>
</evidence>
<evidence type="ECO:0000256" key="5">
    <source>
        <dbReference type="SAM" id="MobiDB-lite"/>
    </source>
</evidence>
<evidence type="ECO:0000256" key="4">
    <source>
        <dbReference type="ARBA" id="ARBA00023136"/>
    </source>
</evidence>
<gene>
    <name evidence="8" type="ORF">BIU88_05730</name>
</gene>
<keyword evidence="2 6" id="KW-0812">Transmembrane</keyword>
<sequence length="99" mass="10889">MLVTISFFSWTVTGSFSLVLLATLAIGVLIGLLVLAPNLLRKTFKSSSQRKRIDALENEVSQHKAKFAELQKPVPTLSTPDSQQLPQSLKKDGDGDDKY</sequence>
<evidence type="ECO:0000313" key="9">
    <source>
        <dbReference type="Proteomes" id="UP000095185"/>
    </source>
</evidence>
<feature type="compositionally biased region" description="Polar residues" evidence="5">
    <location>
        <begin position="76"/>
        <end position="87"/>
    </location>
</feature>
<feature type="transmembrane region" description="Helical" evidence="6">
    <location>
        <begin position="16"/>
        <end position="40"/>
    </location>
</feature>
<accession>A0A1D8CZX6</accession>
<dbReference type="AlphaFoldDB" id="A0A1D8CZX6"/>